<feature type="transmembrane region" description="Helical" evidence="4">
    <location>
        <begin position="173"/>
        <end position="192"/>
    </location>
</feature>
<evidence type="ECO:0000259" key="5">
    <source>
        <dbReference type="PROSITE" id="PS50850"/>
    </source>
</evidence>
<feature type="transmembrane region" description="Helical" evidence="4">
    <location>
        <begin position="263"/>
        <end position="283"/>
    </location>
</feature>
<keyword evidence="3 4" id="KW-0472">Membrane</keyword>
<proteinExistence type="predicted"/>
<dbReference type="InterPro" id="IPR036259">
    <property type="entry name" value="MFS_trans_sf"/>
</dbReference>
<dbReference type="PROSITE" id="PS50850">
    <property type="entry name" value="MFS"/>
    <property type="match status" value="1"/>
</dbReference>
<feature type="domain" description="Major facilitator superfamily (MFS) profile" evidence="5">
    <location>
        <begin position="19"/>
        <end position="404"/>
    </location>
</feature>
<evidence type="ECO:0000313" key="7">
    <source>
        <dbReference type="Proteomes" id="UP000706333"/>
    </source>
</evidence>
<keyword evidence="7" id="KW-1185">Reference proteome</keyword>
<evidence type="ECO:0000256" key="2">
    <source>
        <dbReference type="ARBA" id="ARBA00022989"/>
    </source>
</evidence>
<feature type="transmembrane region" description="Helical" evidence="4">
    <location>
        <begin position="351"/>
        <end position="374"/>
    </location>
</feature>
<dbReference type="EMBL" id="NHSD01000196">
    <property type="protein sequence ID" value="MBK5927007.1"/>
    <property type="molecule type" value="Genomic_DNA"/>
</dbReference>
<dbReference type="AlphaFoldDB" id="A0A934TJL0"/>
<feature type="transmembrane region" description="Helical" evidence="4">
    <location>
        <begin position="48"/>
        <end position="68"/>
    </location>
</feature>
<dbReference type="SUPFAM" id="SSF103473">
    <property type="entry name" value="MFS general substrate transporter"/>
    <property type="match status" value="1"/>
</dbReference>
<reference evidence="6" key="2">
    <citation type="journal article" date="2020" name="Microorganisms">
        <title>Osmotic Adaptation and Compatible Solute Biosynthesis of Phototrophic Bacteria as Revealed from Genome Analyses.</title>
        <authorList>
            <person name="Imhoff J.F."/>
            <person name="Rahn T."/>
            <person name="Kunzel S."/>
            <person name="Keller A."/>
            <person name="Neulinger S.C."/>
        </authorList>
    </citation>
    <scope>NUCLEOTIDE SEQUENCE</scope>
    <source>
        <strain evidence="6">LMG 28126</strain>
    </source>
</reference>
<dbReference type="PANTHER" id="PTHR43129">
    <property type="entry name" value="FOSMIDOMYCIN RESISTANCE PROTEIN"/>
    <property type="match status" value="1"/>
</dbReference>
<dbReference type="PANTHER" id="PTHR43129:SF1">
    <property type="entry name" value="FOSMIDOMYCIN RESISTANCE PROTEIN"/>
    <property type="match status" value="1"/>
</dbReference>
<protein>
    <recommendedName>
        <fullName evidence="5">Major facilitator superfamily (MFS) profile domain-containing protein</fullName>
    </recommendedName>
</protein>
<keyword evidence="1 4" id="KW-0812">Transmembrane</keyword>
<evidence type="ECO:0000256" key="4">
    <source>
        <dbReference type="SAM" id="Phobius"/>
    </source>
</evidence>
<accession>A0A934TJL0</accession>
<evidence type="ECO:0000313" key="6">
    <source>
        <dbReference type="EMBL" id="MBK5927007.1"/>
    </source>
</evidence>
<dbReference type="GO" id="GO:0022857">
    <property type="term" value="F:transmembrane transporter activity"/>
    <property type="evidence" value="ECO:0007669"/>
    <property type="project" value="InterPro"/>
</dbReference>
<dbReference type="Gene3D" id="1.20.1250.20">
    <property type="entry name" value="MFS general substrate transporter like domains"/>
    <property type="match status" value="2"/>
</dbReference>
<evidence type="ECO:0000256" key="3">
    <source>
        <dbReference type="ARBA" id="ARBA00023136"/>
    </source>
</evidence>
<feature type="transmembrane region" description="Helical" evidence="4">
    <location>
        <begin position="231"/>
        <end position="251"/>
    </location>
</feature>
<comment type="caution">
    <text evidence="6">The sequence shown here is derived from an EMBL/GenBank/DDBJ whole genome shotgun (WGS) entry which is preliminary data.</text>
</comment>
<evidence type="ECO:0000256" key="1">
    <source>
        <dbReference type="ARBA" id="ARBA00022692"/>
    </source>
</evidence>
<sequence length="404" mass="39699">MTRVGISGATPPAPRTGRTLAIVCAAHFISHLHIVALPPVFALMAVHYGVGFAELGLALAVFNLATLVTQPLAGLAADRIGPRPVLAAGLLLAGATYVAVGLSQGYGALLALMVVAGVANSVYHPADYAILGRTTGGGRKGRAFAWHTFAGFLGGAVAPLTMAAAVIAHSWQAGLIAVGGLALLVAPLVALIPPLPGGAAPPAQGSGRVTRALTGLTGGLAAGPLLRLTGFFFLMALATIGLQGFTVAALAEGRGMGVAEANLALSSFLLAMALGVLAGGRLADRTKRHGALAAGTFAGAAVLMVPTALMALPLAALCAVLAVAGALVGAAMPARDMLVQAAAPEGASGRVFGLVTSGLNAGGILAPPLFGALIDAGQPTAIFLLAGATMLATALLAATEARRA</sequence>
<name>A0A934TJL0_9RHOB</name>
<dbReference type="InterPro" id="IPR011701">
    <property type="entry name" value="MFS"/>
</dbReference>
<organism evidence="6 7">
    <name type="scientific">Rhodobaculum claviforme</name>
    <dbReference type="NCBI Taxonomy" id="1549854"/>
    <lineage>
        <taxon>Bacteria</taxon>
        <taxon>Pseudomonadati</taxon>
        <taxon>Pseudomonadota</taxon>
        <taxon>Alphaproteobacteria</taxon>
        <taxon>Rhodobacterales</taxon>
        <taxon>Paracoccaceae</taxon>
        <taxon>Rhodobaculum</taxon>
    </lineage>
</organism>
<dbReference type="Pfam" id="PF07690">
    <property type="entry name" value="MFS_1"/>
    <property type="match status" value="1"/>
</dbReference>
<dbReference type="Proteomes" id="UP000706333">
    <property type="component" value="Unassembled WGS sequence"/>
</dbReference>
<dbReference type="GO" id="GO:0005886">
    <property type="term" value="C:plasma membrane"/>
    <property type="evidence" value="ECO:0007669"/>
    <property type="project" value="TreeGrafter"/>
</dbReference>
<feature type="transmembrane region" description="Helical" evidence="4">
    <location>
        <begin position="20"/>
        <end position="42"/>
    </location>
</feature>
<feature type="transmembrane region" description="Helical" evidence="4">
    <location>
        <begin position="80"/>
        <end position="100"/>
    </location>
</feature>
<reference evidence="6" key="1">
    <citation type="submission" date="2017-05" db="EMBL/GenBank/DDBJ databases">
        <authorList>
            <person name="Imhoff J.F."/>
            <person name="Rahn T."/>
            <person name="Kuenzel S."/>
            <person name="Neulinger S.C."/>
        </authorList>
    </citation>
    <scope>NUCLEOTIDE SEQUENCE</scope>
    <source>
        <strain evidence="6">LMG 28126</strain>
    </source>
</reference>
<dbReference type="InterPro" id="IPR020846">
    <property type="entry name" value="MFS_dom"/>
</dbReference>
<feature type="transmembrane region" description="Helical" evidence="4">
    <location>
        <begin position="144"/>
        <end position="167"/>
    </location>
</feature>
<feature type="transmembrane region" description="Helical" evidence="4">
    <location>
        <begin position="314"/>
        <end position="331"/>
    </location>
</feature>
<keyword evidence="2 4" id="KW-1133">Transmembrane helix</keyword>
<feature type="transmembrane region" description="Helical" evidence="4">
    <location>
        <begin position="380"/>
        <end position="398"/>
    </location>
</feature>
<gene>
    <name evidence="6" type="ORF">CCR87_06555</name>
</gene>